<dbReference type="InterPro" id="IPR001304">
    <property type="entry name" value="C-type_lectin-like"/>
</dbReference>
<keyword evidence="8 9" id="KW-0424">Laminin EGF-like domain</keyword>
<dbReference type="InterPro" id="IPR006652">
    <property type="entry name" value="Kelch_1"/>
</dbReference>
<dbReference type="PROSITE" id="PS01248">
    <property type="entry name" value="EGF_LAM_1"/>
    <property type="match status" value="1"/>
</dbReference>
<dbReference type="GO" id="GO:0005794">
    <property type="term" value="C:Golgi apparatus"/>
    <property type="evidence" value="ECO:0007669"/>
    <property type="project" value="TreeGrafter"/>
</dbReference>
<dbReference type="PROSITE" id="PS50041">
    <property type="entry name" value="C_TYPE_LECTIN_2"/>
    <property type="match status" value="1"/>
</dbReference>
<dbReference type="AlphaFoldDB" id="S4RYD6"/>
<dbReference type="PANTHER" id="PTHR46376:SF3">
    <property type="entry name" value="ATTRACTIN"/>
    <property type="match status" value="1"/>
</dbReference>
<keyword evidence="4" id="KW-0677">Repeat</keyword>
<evidence type="ECO:0000256" key="5">
    <source>
        <dbReference type="ARBA" id="ARBA00023136"/>
    </source>
</evidence>
<accession>S4RYD6</accession>
<evidence type="ECO:0000256" key="2">
    <source>
        <dbReference type="ARBA" id="ARBA00022441"/>
    </source>
</evidence>
<evidence type="ECO:0000256" key="8">
    <source>
        <dbReference type="ARBA" id="ARBA00023292"/>
    </source>
</evidence>
<dbReference type="GeneTree" id="ENSGT00940000157346"/>
<evidence type="ECO:0000256" key="1">
    <source>
        <dbReference type="ARBA" id="ARBA00004370"/>
    </source>
</evidence>
<keyword evidence="7" id="KW-0325">Glycoprotein</keyword>
<evidence type="ECO:0000256" key="9">
    <source>
        <dbReference type="PROSITE-ProRule" id="PRU00460"/>
    </source>
</evidence>
<sequence length="503" mass="54832">ACDEWSVLPKPDLHTDTDRFGHTAVAHNGSMYIFGGFDSLLLQDLLVYTPLSCEVFSERERCEGARPGLRCVWNSTRCLPVGSEYGIGTHNVTCPQKRAATEKVCSMFKDCGSCTSNLASCQWCSGSCTPLESNCTVEQVEVLDHEQCQVRAEDTCAKLPSCLGCVNDSICQWESKNQHCMAVPDHMCGDGWDRVAESCYKINTSVVNYDNARMDCISHNGIPASLTTAKEVEHVLAKLALMTNELSCSRTQLMPWVGLRGLNVSHWRWEDGAAFTNSTLVWEANEPSGSGFCAVLSPPSQAGRLKAYTCTELTRGSVCEKPVVNPNQNARQCRMPCAARRTCAECASGSTDCMWCSNAKRCVDANAYVPSFPYGQCMEWHTMNACPPENCSGYRTCAGCMEQPGCGWCNDPSDTGKGQCMEGSATAPVTVNGTRATLNTSMCREDRSFTWNFITCPDCQCNGHSTCVNTTVCEHCSDLTMGKHCETCSPGYYGDPTNGGSCQ</sequence>
<evidence type="ECO:0000259" key="10">
    <source>
        <dbReference type="PROSITE" id="PS50027"/>
    </source>
</evidence>
<feature type="domain" description="C-type lectin" evidence="11">
    <location>
        <begin position="195"/>
        <end position="312"/>
    </location>
</feature>
<comment type="subcellular location">
    <subcellularLocation>
        <location evidence="1">Membrane</location>
    </subcellularLocation>
</comment>
<name>S4RYD6_PETMA</name>
<dbReference type="GO" id="GO:0016020">
    <property type="term" value="C:membrane"/>
    <property type="evidence" value="ECO:0007669"/>
    <property type="project" value="UniProtKB-SubCell"/>
</dbReference>
<dbReference type="InterPro" id="IPR016187">
    <property type="entry name" value="CTDL_fold"/>
</dbReference>
<evidence type="ECO:0000256" key="3">
    <source>
        <dbReference type="ARBA" id="ARBA00022729"/>
    </source>
</evidence>
<evidence type="ECO:0000256" key="6">
    <source>
        <dbReference type="ARBA" id="ARBA00023157"/>
    </source>
</evidence>
<dbReference type="InterPro" id="IPR016186">
    <property type="entry name" value="C-type_lectin-like/link_sf"/>
</dbReference>
<dbReference type="InterPro" id="IPR002049">
    <property type="entry name" value="LE_dom"/>
</dbReference>
<feature type="disulfide bond" evidence="9">
    <location>
        <begin position="476"/>
        <end position="485"/>
    </location>
</feature>
<dbReference type="HOGENOM" id="CLU_047358_0_0_1"/>
<keyword evidence="2" id="KW-0880">Kelch repeat</keyword>
<dbReference type="PANTHER" id="PTHR46376">
    <property type="entry name" value="LEUCINE-ZIPPER-LIKE TRANSCRIPTIONAL REGULATOR 1"/>
    <property type="match status" value="1"/>
</dbReference>
<keyword evidence="3" id="KW-0732">Signal</keyword>
<dbReference type="STRING" id="7757.ENSPMAP00000010227"/>
<evidence type="ECO:0000256" key="4">
    <source>
        <dbReference type="ARBA" id="ARBA00022737"/>
    </source>
</evidence>
<dbReference type="Ensembl" id="ENSPMAT00000010273.1">
    <property type="protein sequence ID" value="ENSPMAP00000010227.1"/>
    <property type="gene ID" value="ENSPMAG00000009301.1"/>
</dbReference>
<dbReference type="Gene3D" id="3.10.100.10">
    <property type="entry name" value="Mannose-Binding Protein A, subunit A"/>
    <property type="match status" value="1"/>
</dbReference>
<dbReference type="PROSITE" id="PS50027">
    <property type="entry name" value="EGF_LAM_2"/>
    <property type="match status" value="1"/>
</dbReference>
<organism evidence="12">
    <name type="scientific">Petromyzon marinus</name>
    <name type="common">Sea lamprey</name>
    <dbReference type="NCBI Taxonomy" id="7757"/>
    <lineage>
        <taxon>Eukaryota</taxon>
        <taxon>Metazoa</taxon>
        <taxon>Chordata</taxon>
        <taxon>Craniata</taxon>
        <taxon>Vertebrata</taxon>
        <taxon>Cyclostomata</taxon>
        <taxon>Hyperoartia</taxon>
        <taxon>Petromyzontiformes</taxon>
        <taxon>Petromyzontidae</taxon>
        <taxon>Petromyzon</taxon>
    </lineage>
</organism>
<evidence type="ECO:0000256" key="7">
    <source>
        <dbReference type="ARBA" id="ARBA00023180"/>
    </source>
</evidence>
<reference evidence="12" key="1">
    <citation type="submission" date="2025-08" db="UniProtKB">
        <authorList>
            <consortium name="Ensembl"/>
        </authorList>
    </citation>
    <scope>IDENTIFICATION</scope>
</reference>
<feature type="disulfide bond" evidence="9">
    <location>
        <begin position="488"/>
        <end position="502"/>
    </location>
</feature>
<dbReference type="SMART" id="SM00034">
    <property type="entry name" value="CLECT"/>
    <property type="match status" value="1"/>
</dbReference>
<evidence type="ECO:0008006" key="13">
    <source>
        <dbReference type="Google" id="ProtNLM"/>
    </source>
</evidence>
<dbReference type="Gene3D" id="2.10.25.10">
    <property type="entry name" value="Laminin"/>
    <property type="match status" value="1"/>
</dbReference>
<dbReference type="InterPro" id="IPR016201">
    <property type="entry name" value="PSI"/>
</dbReference>
<dbReference type="SUPFAM" id="SSF57196">
    <property type="entry name" value="EGF/Laminin"/>
    <property type="match status" value="1"/>
</dbReference>
<proteinExistence type="predicted"/>
<dbReference type="InterPro" id="IPR002165">
    <property type="entry name" value="Plexin_repeat"/>
</dbReference>
<keyword evidence="6 9" id="KW-1015">Disulfide bond</keyword>
<dbReference type="InterPro" id="IPR056863">
    <property type="entry name" value="LMN_ATRN_NET-like_EGF"/>
</dbReference>
<dbReference type="SMART" id="SM00423">
    <property type="entry name" value="PSI"/>
    <property type="match status" value="5"/>
</dbReference>
<dbReference type="InterPro" id="IPR015915">
    <property type="entry name" value="Kelch-typ_b-propeller"/>
</dbReference>
<dbReference type="Pfam" id="PF01344">
    <property type="entry name" value="Kelch_1"/>
    <property type="match status" value="1"/>
</dbReference>
<dbReference type="InterPro" id="IPR051568">
    <property type="entry name" value="LZTR1/Attractin"/>
</dbReference>
<protein>
    <recommendedName>
        <fullName evidence="13">C-type lectin domain-containing protein</fullName>
    </recommendedName>
</protein>
<dbReference type="Pfam" id="PF24973">
    <property type="entry name" value="EGF_LMN_ATRN"/>
    <property type="match status" value="1"/>
</dbReference>
<dbReference type="Pfam" id="PF01437">
    <property type="entry name" value="PSI"/>
    <property type="match status" value="1"/>
</dbReference>
<dbReference type="Gene3D" id="2.120.10.80">
    <property type="entry name" value="Kelch-type beta propeller"/>
    <property type="match status" value="1"/>
</dbReference>
<dbReference type="SUPFAM" id="SSF117281">
    <property type="entry name" value="Kelch motif"/>
    <property type="match status" value="1"/>
</dbReference>
<dbReference type="SMART" id="SM00180">
    <property type="entry name" value="EGF_Lam"/>
    <property type="match status" value="1"/>
</dbReference>
<dbReference type="SUPFAM" id="SSF56436">
    <property type="entry name" value="C-type lectin-like"/>
    <property type="match status" value="1"/>
</dbReference>
<comment type="caution">
    <text evidence="9">Lacks conserved residue(s) required for the propagation of feature annotation.</text>
</comment>
<keyword evidence="5" id="KW-0472">Membrane</keyword>
<evidence type="ECO:0000259" key="11">
    <source>
        <dbReference type="PROSITE" id="PS50041"/>
    </source>
</evidence>
<dbReference type="FunFam" id="2.10.25.10:FF:000079">
    <property type="entry name" value="Attractin like 1"/>
    <property type="match status" value="1"/>
</dbReference>
<dbReference type="CDD" id="cd00055">
    <property type="entry name" value="EGF_Lam"/>
    <property type="match status" value="1"/>
</dbReference>
<evidence type="ECO:0000313" key="12">
    <source>
        <dbReference type="Ensembl" id="ENSPMAP00000010227.1"/>
    </source>
</evidence>
<feature type="domain" description="Laminin EGF-like" evidence="10">
    <location>
        <begin position="459"/>
        <end position="503"/>
    </location>
</feature>
<reference evidence="12" key="2">
    <citation type="submission" date="2025-09" db="UniProtKB">
        <authorList>
            <consortium name="Ensembl"/>
        </authorList>
    </citation>
    <scope>IDENTIFICATION</scope>
</reference>